<comment type="catalytic activity">
    <reaction evidence="9">
        <text>adenosine(37) in tRNA + dimethylallyl diphosphate = N(6)-dimethylallyladenosine(37) in tRNA + diphosphate</text>
        <dbReference type="Rhea" id="RHEA:26482"/>
        <dbReference type="Rhea" id="RHEA-COMP:10162"/>
        <dbReference type="Rhea" id="RHEA-COMP:10375"/>
        <dbReference type="ChEBI" id="CHEBI:33019"/>
        <dbReference type="ChEBI" id="CHEBI:57623"/>
        <dbReference type="ChEBI" id="CHEBI:74411"/>
        <dbReference type="ChEBI" id="CHEBI:74415"/>
        <dbReference type="EC" id="2.5.1.75"/>
    </reaction>
</comment>
<dbReference type="GO" id="GO:0006400">
    <property type="term" value="P:tRNA modification"/>
    <property type="evidence" value="ECO:0007669"/>
    <property type="project" value="TreeGrafter"/>
</dbReference>
<dbReference type="PANTHER" id="PTHR11088">
    <property type="entry name" value="TRNA DIMETHYLALLYLTRANSFERASE"/>
    <property type="match status" value="1"/>
</dbReference>
<proteinExistence type="inferred from homology"/>
<evidence type="ECO:0000256" key="8">
    <source>
        <dbReference type="ARBA" id="ARBA00022842"/>
    </source>
</evidence>
<dbReference type="EMBL" id="CASHTH010001484">
    <property type="protein sequence ID" value="CAI8015968.1"/>
    <property type="molecule type" value="Genomic_DNA"/>
</dbReference>
<evidence type="ECO:0000256" key="4">
    <source>
        <dbReference type="ARBA" id="ARBA00022679"/>
    </source>
</evidence>
<comment type="caution">
    <text evidence="10">The sequence shown here is derived from an EMBL/GenBank/DDBJ whole genome shotgun (WGS) entry which is preliminary data.</text>
</comment>
<dbReference type="SUPFAM" id="SSF52540">
    <property type="entry name" value="P-loop containing nucleoside triphosphate hydrolases"/>
    <property type="match status" value="1"/>
</dbReference>
<dbReference type="Pfam" id="PF01715">
    <property type="entry name" value="IPPT"/>
    <property type="match status" value="2"/>
</dbReference>
<keyword evidence="7" id="KW-0067">ATP-binding</keyword>
<evidence type="ECO:0000313" key="10">
    <source>
        <dbReference type="EMBL" id="CAI8015968.1"/>
    </source>
</evidence>
<dbReference type="GO" id="GO:0005524">
    <property type="term" value="F:ATP binding"/>
    <property type="evidence" value="ECO:0007669"/>
    <property type="project" value="UniProtKB-KW"/>
</dbReference>
<dbReference type="GO" id="GO:0052381">
    <property type="term" value="F:tRNA dimethylallyltransferase activity"/>
    <property type="evidence" value="ECO:0007669"/>
    <property type="project" value="UniProtKB-EC"/>
</dbReference>
<dbReference type="Proteomes" id="UP001174909">
    <property type="component" value="Unassembled WGS sequence"/>
</dbReference>
<evidence type="ECO:0000256" key="1">
    <source>
        <dbReference type="ARBA" id="ARBA00001946"/>
    </source>
</evidence>
<reference evidence="10" key="1">
    <citation type="submission" date="2023-03" db="EMBL/GenBank/DDBJ databases">
        <authorList>
            <person name="Steffen K."/>
            <person name="Cardenas P."/>
        </authorList>
    </citation>
    <scope>NUCLEOTIDE SEQUENCE</scope>
</reference>
<organism evidence="10 11">
    <name type="scientific">Geodia barretti</name>
    <name type="common">Barrett's horny sponge</name>
    <dbReference type="NCBI Taxonomy" id="519541"/>
    <lineage>
        <taxon>Eukaryota</taxon>
        <taxon>Metazoa</taxon>
        <taxon>Porifera</taxon>
        <taxon>Demospongiae</taxon>
        <taxon>Heteroscleromorpha</taxon>
        <taxon>Tetractinellida</taxon>
        <taxon>Astrophorina</taxon>
        <taxon>Geodiidae</taxon>
        <taxon>Geodia</taxon>
    </lineage>
</organism>
<dbReference type="Gene3D" id="1.10.20.140">
    <property type="match status" value="1"/>
</dbReference>
<evidence type="ECO:0000256" key="7">
    <source>
        <dbReference type="ARBA" id="ARBA00022840"/>
    </source>
</evidence>
<dbReference type="HAMAP" id="MF_00185">
    <property type="entry name" value="IPP_trans"/>
    <property type="match status" value="1"/>
</dbReference>
<accession>A0AA35WC67</accession>
<sequence length="454" mass="51278">MGSRFGRMAEIMTKRKPTVVVIAGTTAVGKTDLSLELARRLEGEVVSVDSVQVYRQMNVGSAKIDVASCPDVPHHLLDVVDVSQSFSALDYYNLAVPVIQVSYQLTNGSRSLFVHEIISHSCMELDRAIKLGFISLCIHLHTVGRVPLVVGGTGLYVRTLLQGPSGAPASTPETIERVEAMVAEDGQDWEKSLQRLRGLDPQCAESLEMNDWYRLKRALDICTQSGRTATSFKKEPDDYSSPFHFKCLFLTMPRVLLCQRIDSRCELIVEQGLFQEVMNLVHHHGLVTDTPAGRSLGYRQALEWLRDTWGFPDHDRTEPYTPKIPREQLKESFLSFLFTYKARTRALAQQQLTWHRKGGRFTWLNMAPGPEGRRLDVGEVGERVTQWLENDTPFPPEWDGASLMTLSKEEVQYMKQYSSLHSKPEIFSDPVKIEILLGEIESALQRTLEPCHTS</sequence>
<keyword evidence="8" id="KW-0460">Magnesium</keyword>
<keyword evidence="4" id="KW-0808">Transferase</keyword>
<evidence type="ECO:0000256" key="9">
    <source>
        <dbReference type="ARBA" id="ARBA00049563"/>
    </source>
</evidence>
<dbReference type="InterPro" id="IPR039657">
    <property type="entry name" value="Dimethylallyltransferase"/>
</dbReference>
<dbReference type="Gene3D" id="3.40.50.300">
    <property type="entry name" value="P-loop containing nucleotide triphosphate hydrolases"/>
    <property type="match status" value="1"/>
</dbReference>
<keyword evidence="5" id="KW-0819">tRNA processing</keyword>
<protein>
    <recommendedName>
        <fullName evidence="3">tRNA dimethylallyltransferase</fullName>
        <ecNumber evidence="3">2.5.1.75</ecNumber>
    </recommendedName>
</protein>
<comment type="similarity">
    <text evidence="2">Belongs to the IPP transferase family.</text>
</comment>
<keyword evidence="6" id="KW-0547">Nucleotide-binding</keyword>
<dbReference type="AlphaFoldDB" id="A0AA35WC67"/>
<evidence type="ECO:0000256" key="6">
    <source>
        <dbReference type="ARBA" id="ARBA00022741"/>
    </source>
</evidence>
<dbReference type="InterPro" id="IPR018022">
    <property type="entry name" value="IPT"/>
</dbReference>
<dbReference type="EC" id="2.5.1.75" evidence="3"/>
<evidence type="ECO:0000256" key="5">
    <source>
        <dbReference type="ARBA" id="ARBA00022694"/>
    </source>
</evidence>
<evidence type="ECO:0000313" key="11">
    <source>
        <dbReference type="Proteomes" id="UP001174909"/>
    </source>
</evidence>
<comment type="cofactor">
    <cofactor evidence="1">
        <name>Mg(2+)</name>
        <dbReference type="ChEBI" id="CHEBI:18420"/>
    </cofactor>
</comment>
<name>A0AA35WC67_GEOBA</name>
<keyword evidence="11" id="KW-1185">Reference proteome</keyword>
<dbReference type="InterPro" id="IPR027417">
    <property type="entry name" value="P-loop_NTPase"/>
</dbReference>
<gene>
    <name evidence="10" type="ORF">GBAR_LOCUS9858</name>
</gene>
<dbReference type="PANTHER" id="PTHR11088:SF60">
    <property type="entry name" value="TRNA DIMETHYLALLYLTRANSFERASE"/>
    <property type="match status" value="1"/>
</dbReference>
<evidence type="ECO:0000256" key="3">
    <source>
        <dbReference type="ARBA" id="ARBA00012665"/>
    </source>
</evidence>
<evidence type="ECO:0000256" key="2">
    <source>
        <dbReference type="ARBA" id="ARBA00005842"/>
    </source>
</evidence>